<keyword evidence="2" id="KW-1185">Reference proteome</keyword>
<evidence type="ECO:0000313" key="2">
    <source>
        <dbReference type="Proteomes" id="UP000275078"/>
    </source>
</evidence>
<name>A0A3N4HU03_ASCIM</name>
<organism evidence="1 2">
    <name type="scientific">Ascobolus immersus RN42</name>
    <dbReference type="NCBI Taxonomy" id="1160509"/>
    <lineage>
        <taxon>Eukaryota</taxon>
        <taxon>Fungi</taxon>
        <taxon>Dikarya</taxon>
        <taxon>Ascomycota</taxon>
        <taxon>Pezizomycotina</taxon>
        <taxon>Pezizomycetes</taxon>
        <taxon>Pezizales</taxon>
        <taxon>Ascobolaceae</taxon>
        <taxon>Ascobolus</taxon>
    </lineage>
</organism>
<protein>
    <submittedName>
        <fullName evidence="1">Uncharacterized protein</fullName>
    </submittedName>
</protein>
<dbReference type="EMBL" id="ML119767">
    <property type="protein sequence ID" value="RPA75280.1"/>
    <property type="molecule type" value="Genomic_DNA"/>
</dbReference>
<dbReference type="Proteomes" id="UP000275078">
    <property type="component" value="Unassembled WGS sequence"/>
</dbReference>
<reference evidence="1 2" key="1">
    <citation type="journal article" date="2018" name="Nat. Ecol. Evol.">
        <title>Pezizomycetes genomes reveal the molecular basis of ectomycorrhizal truffle lifestyle.</title>
        <authorList>
            <person name="Murat C."/>
            <person name="Payen T."/>
            <person name="Noel B."/>
            <person name="Kuo A."/>
            <person name="Morin E."/>
            <person name="Chen J."/>
            <person name="Kohler A."/>
            <person name="Krizsan K."/>
            <person name="Balestrini R."/>
            <person name="Da Silva C."/>
            <person name="Montanini B."/>
            <person name="Hainaut M."/>
            <person name="Levati E."/>
            <person name="Barry K.W."/>
            <person name="Belfiori B."/>
            <person name="Cichocki N."/>
            <person name="Clum A."/>
            <person name="Dockter R.B."/>
            <person name="Fauchery L."/>
            <person name="Guy J."/>
            <person name="Iotti M."/>
            <person name="Le Tacon F."/>
            <person name="Lindquist E.A."/>
            <person name="Lipzen A."/>
            <person name="Malagnac F."/>
            <person name="Mello A."/>
            <person name="Molinier V."/>
            <person name="Miyauchi S."/>
            <person name="Poulain J."/>
            <person name="Riccioni C."/>
            <person name="Rubini A."/>
            <person name="Sitrit Y."/>
            <person name="Splivallo R."/>
            <person name="Traeger S."/>
            <person name="Wang M."/>
            <person name="Zifcakova L."/>
            <person name="Wipf D."/>
            <person name="Zambonelli A."/>
            <person name="Paolocci F."/>
            <person name="Nowrousian M."/>
            <person name="Ottonello S."/>
            <person name="Baldrian P."/>
            <person name="Spatafora J.W."/>
            <person name="Henrissat B."/>
            <person name="Nagy L.G."/>
            <person name="Aury J.M."/>
            <person name="Wincker P."/>
            <person name="Grigoriev I.V."/>
            <person name="Bonfante P."/>
            <person name="Martin F.M."/>
        </authorList>
    </citation>
    <scope>NUCLEOTIDE SEQUENCE [LARGE SCALE GENOMIC DNA]</scope>
    <source>
        <strain evidence="1 2">RN42</strain>
    </source>
</reference>
<evidence type="ECO:0000313" key="1">
    <source>
        <dbReference type="EMBL" id="RPA75280.1"/>
    </source>
</evidence>
<accession>A0A3N4HU03</accession>
<sequence>MADHTNTKSGTQAKVGTQLATGTPLERHVGVRFGVEFVNWFESEDSLRSRLGQALGVFKTKKSLSFGSDDSDPLAPHHNVITFHIVALLVQEYDLLEKGKVDYTGLQDWAKACKESIELRAASEPGKLETATFKLSRYWLLPAYIFGFEDKFAEVCGSVVKATTANGNDVDSEWEKHPEKRRKAGGKVRLCYFSSLDPKEKPVLLKPRNLELPQSLIRELRKICMEVLDRAADTDELLAKLTIQQVRKESVGVNKGIQSGDDEDQ</sequence>
<gene>
    <name evidence="1" type="ORF">BJ508DRAFT_380145</name>
</gene>
<proteinExistence type="predicted"/>
<dbReference type="AlphaFoldDB" id="A0A3N4HU03"/>